<dbReference type="InterPro" id="IPR027417">
    <property type="entry name" value="P-loop_NTPase"/>
</dbReference>
<organism evidence="5 6">
    <name type="scientific">Alkaliphilus pronyensis</name>
    <dbReference type="NCBI Taxonomy" id="1482732"/>
    <lineage>
        <taxon>Bacteria</taxon>
        <taxon>Bacillati</taxon>
        <taxon>Bacillota</taxon>
        <taxon>Clostridia</taxon>
        <taxon>Peptostreptococcales</taxon>
        <taxon>Natronincolaceae</taxon>
        <taxon>Alkaliphilus</taxon>
    </lineage>
</organism>
<dbReference type="GO" id="GO:0005829">
    <property type="term" value="C:cytosol"/>
    <property type="evidence" value="ECO:0007669"/>
    <property type="project" value="TreeGrafter"/>
</dbReference>
<dbReference type="EMBL" id="WBZC01000003">
    <property type="protein sequence ID" value="KAB3539009.1"/>
    <property type="molecule type" value="Genomic_DNA"/>
</dbReference>
<evidence type="ECO:0000313" key="6">
    <source>
        <dbReference type="Proteomes" id="UP000432715"/>
    </source>
</evidence>
<proteinExistence type="inferred from homology"/>
<dbReference type="Gene3D" id="3.40.50.1010">
    <property type="entry name" value="5'-nuclease"/>
    <property type="match status" value="1"/>
</dbReference>
<evidence type="ECO:0000256" key="1">
    <source>
        <dbReference type="ARBA" id="ARBA00022741"/>
    </source>
</evidence>
<sequence length="449" mass="50971">MIKDYIIDTNVMIHDPYFFNNFEENNIIMPIICIEELDTLKNREGMVGFHARSVFREINKLRKNGDFSTGIKLETGGTIRIELNHMDTKCLPNGLDQDKNDNKILSICEALSKLSDNTTILVTKDLSMKIKADSLGINVQDYKFDKVSTDTLYKGYSELELSSKEIDMIFDFGLPLPSRIEEEIYPNHFFHVKNIENSSHELLAKYNGSLIVPLKYQNESAWGLKPINMEQKMAFELLMDESVHFVTLTGGAGSGKTILPTSVALQKVIEKGVYRKIVFVRPVVPAGNDIGYLPGNEIEKLKPWMGPFYDAIDNLFDNKSKDKKTIGNTRNENSIDMFIDMFREKGIIETKSFTYMRGRTLSGSLVIVDEAQQTTPHLAKLLLTRAGHDSKFVFVGDPSDNQIDNILVDSKSNGLVYTVDKMKYFDITGHIQLRQVERSPLAKIAEKHM</sequence>
<evidence type="ECO:0000313" key="5">
    <source>
        <dbReference type="EMBL" id="KAB3539009.1"/>
    </source>
</evidence>
<dbReference type="InterPro" id="IPR002716">
    <property type="entry name" value="PIN_dom"/>
</dbReference>
<keyword evidence="2" id="KW-0067">ATP-binding</keyword>
<accession>A0A6I0FJR6</accession>
<evidence type="ECO:0000256" key="2">
    <source>
        <dbReference type="ARBA" id="ARBA00022840"/>
    </source>
</evidence>
<dbReference type="Proteomes" id="UP000432715">
    <property type="component" value="Unassembled WGS sequence"/>
</dbReference>
<dbReference type="InterPro" id="IPR003714">
    <property type="entry name" value="PhoH"/>
</dbReference>
<comment type="similarity">
    <text evidence="3">In the N-terminal section; belongs to the PINc/VapC protein family.</text>
</comment>
<dbReference type="CDD" id="cd09883">
    <property type="entry name" value="PIN_VapC_PhoHL-ATPase"/>
    <property type="match status" value="1"/>
</dbReference>
<dbReference type="InterPro" id="IPR051451">
    <property type="entry name" value="PhoH2-like"/>
</dbReference>
<dbReference type="Gene3D" id="3.40.50.300">
    <property type="entry name" value="P-loop containing nucleotide triphosphate hydrolases"/>
    <property type="match status" value="1"/>
</dbReference>
<dbReference type="SUPFAM" id="SSF88723">
    <property type="entry name" value="PIN domain-like"/>
    <property type="match status" value="1"/>
</dbReference>
<dbReference type="Pfam" id="PF13638">
    <property type="entry name" value="PIN_4"/>
    <property type="match status" value="1"/>
</dbReference>
<dbReference type="GO" id="GO:0005524">
    <property type="term" value="F:ATP binding"/>
    <property type="evidence" value="ECO:0007669"/>
    <property type="project" value="UniProtKB-KW"/>
</dbReference>
<reference evidence="5 6" key="1">
    <citation type="submission" date="2019-10" db="EMBL/GenBank/DDBJ databases">
        <title>Alkaliphilus serpentinus sp. nov. and Alkaliphilus pronyensis sp. nov., two novel anaerobic alkaliphilic species isolated from the serpentinized-hosted hydrothermal field of the Prony Bay (New Caledonia).</title>
        <authorList>
            <person name="Postec A."/>
        </authorList>
    </citation>
    <scope>NUCLEOTIDE SEQUENCE [LARGE SCALE GENOMIC DNA]</scope>
    <source>
        <strain evidence="5 6">LacV</strain>
    </source>
</reference>
<keyword evidence="1" id="KW-0547">Nucleotide-binding</keyword>
<dbReference type="InterPro" id="IPR029060">
    <property type="entry name" value="PIN-like_dom_sf"/>
</dbReference>
<comment type="caution">
    <text evidence="5">The sequence shown here is derived from an EMBL/GenBank/DDBJ whole genome shotgun (WGS) entry which is preliminary data.</text>
</comment>
<name>A0A6I0FJR6_9FIRM</name>
<dbReference type="Pfam" id="PF02562">
    <property type="entry name" value="PhoH"/>
    <property type="match status" value="1"/>
</dbReference>
<protein>
    <submittedName>
        <fullName evidence="5">PhoH family protein</fullName>
    </submittedName>
</protein>
<keyword evidence="6" id="KW-1185">Reference proteome</keyword>
<dbReference type="AlphaFoldDB" id="A0A6I0FJR6"/>
<dbReference type="OrthoDB" id="9773137at2"/>
<dbReference type="SUPFAM" id="SSF52540">
    <property type="entry name" value="P-loop containing nucleoside triphosphate hydrolases"/>
    <property type="match status" value="1"/>
</dbReference>
<dbReference type="PANTHER" id="PTHR30473">
    <property type="entry name" value="PROTEIN PHOH"/>
    <property type="match status" value="1"/>
</dbReference>
<dbReference type="RefSeq" id="WP_151859688.1">
    <property type="nucleotide sequence ID" value="NZ_WBZC01000003.1"/>
</dbReference>
<evidence type="ECO:0000259" key="4">
    <source>
        <dbReference type="SMART" id="SM00670"/>
    </source>
</evidence>
<dbReference type="PANTHER" id="PTHR30473:SF2">
    <property type="entry name" value="PIN DOMAIN-CONTAINING PROTEIN"/>
    <property type="match status" value="1"/>
</dbReference>
<evidence type="ECO:0000256" key="3">
    <source>
        <dbReference type="ARBA" id="ARBA00046345"/>
    </source>
</evidence>
<feature type="domain" description="PIN" evidence="4">
    <location>
        <begin position="3"/>
        <end position="130"/>
    </location>
</feature>
<dbReference type="SMART" id="SM00670">
    <property type="entry name" value="PINc"/>
    <property type="match status" value="1"/>
</dbReference>
<gene>
    <name evidence="5" type="ORF">F8154_00810</name>
</gene>